<organism evidence="2">
    <name type="scientific">Tanacetum cinerariifolium</name>
    <name type="common">Dalmatian daisy</name>
    <name type="synonym">Chrysanthemum cinerariifolium</name>
    <dbReference type="NCBI Taxonomy" id="118510"/>
    <lineage>
        <taxon>Eukaryota</taxon>
        <taxon>Viridiplantae</taxon>
        <taxon>Streptophyta</taxon>
        <taxon>Embryophyta</taxon>
        <taxon>Tracheophyta</taxon>
        <taxon>Spermatophyta</taxon>
        <taxon>Magnoliopsida</taxon>
        <taxon>eudicotyledons</taxon>
        <taxon>Gunneridae</taxon>
        <taxon>Pentapetalae</taxon>
        <taxon>asterids</taxon>
        <taxon>campanulids</taxon>
        <taxon>Asterales</taxon>
        <taxon>Asteraceae</taxon>
        <taxon>Asteroideae</taxon>
        <taxon>Anthemideae</taxon>
        <taxon>Anthemidinae</taxon>
        <taxon>Tanacetum</taxon>
    </lineage>
</organism>
<reference evidence="2" key="1">
    <citation type="journal article" date="2019" name="Sci. Rep.">
        <title>Draft genome of Tanacetum cinerariifolium, the natural source of mosquito coil.</title>
        <authorList>
            <person name="Yamashiro T."/>
            <person name="Shiraishi A."/>
            <person name="Satake H."/>
            <person name="Nakayama K."/>
        </authorList>
    </citation>
    <scope>NUCLEOTIDE SEQUENCE</scope>
</reference>
<feature type="compositionally biased region" description="Low complexity" evidence="1">
    <location>
        <begin position="16"/>
        <end position="44"/>
    </location>
</feature>
<evidence type="ECO:0000256" key="1">
    <source>
        <dbReference type="SAM" id="MobiDB-lite"/>
    </source>
</evidence>
<proteinExistence type="predicted"/>
<gene>
    <name evidence="2" type="ORF">Tci_598137</name>
</gene>
<sequence length="172" mass="19922">MSQPPNEPDYFTHLLNSNPPQYSSSPNQSNPSTPGSQNSNSSSQPFPPFGTQMSPDQAYRSQLAYHQHQPYGFQNFANPKKLHHNIFHHNPHNHNIFHNNHHNHHSKYHKPKIPVMVGVEKKRGNNPLSIWTRAAKRAITRWNRNEEILIAETWIEHSQDANIGKDQQDNVY</sequence>
<comment type="caution">
    <text evidence="2">The sequence shown here is derived from an EMBL/GenBank/DDBJ whole genome shotgun (WGS) entry which is preliminary data.</text>
</comment>
<feature type="region of interest" description="Disordered" evidence="1">
    <location>
        <begin position="1"/>
        <end position="55"/>
    </location>
</feature>
<accession>A0A699JBC7</accession>
<dbReference type="AlphaFoldDB" id="A0A699JBC7"/>
<evidence type="ECO:0000313" key="2">
    <source>
        <dbReference type="EMBL" id="GFA26165.1"/>
    </source>
</evidence>
<dbReference type="EMBL" id="BKCJ010394453">
    <property type="protein sequence ID" value="GFA26165.1"/>
    <property type="molecule type" value="Genomic_DNA"/>
</dbReference>
<name>A0A699JBC7_TANCI</name>
<protein>
    <submittedName>
        <fullName evidence="2">Uncharacterized protein</fullName>
    </submittedName>
</protein>